<dbReference type="GO" id="GO:0000917">
    <property type="term" value="P:division septum assembly"/>
    <property type="evidence" value="ECO:0007669"/>
    <property type="project" value="UniProtKB-KW"/>
</dbReference>
<dbReference type="PANTHER" id="PTHR38429:SF1">
    <property type="entry name" value="SEPTATION PROTEIN SPOVG-RELATED"/>
    <property type="match status" value="1"/>
</dbReference>
<dbReference type="RefSeq" id="WP_006771460.1">
    <property type="nucleotide sequence ID" value="NZ_GG667615.1"/>
</dbReference>
<dbReference type="InterPro" id="IPR036751">
    <property type="entry name" value="SpoVG_sf"/>
</dbReference>
<keyword evidence="1" id="KW-0132">Cell division</keyword>
<gene>
    <name evidence="4" type="ORF">CLOSTHATH_00909</name>
</gene>
<dbReference type="GeneID" id="93147917"/>
<protein>
    <submittedName>
        <fullName evidence="4">SpoVG</fullName>
    </submittedName>
</protein>
<dbReference type="SUPFAM" id="SSF160537">
    <property type="entry name" value="SpoVG-like"/>
    <property type="match status" value="1"/>
</dbReference>
<dbReference type="Proteomes" id="UP000004968">
    <property type="component" value="Unassembled WGS sequence"/>
</dbReference>
<sequence length="94" mass="10461">MISLKVTARISKGFERAGHLKAYATLCLADSFLVTGVRVVECENGLRVFMPSTKDPDGEYHDVCFPITPDCRTRIETAVLNAYDSFIKETEGDE</sequence>
<dbReference type="HOGENOM" id="CLU_103669_2_0_9"/>
<dbReference type="PANTHER" id="PTHR38429">
    <property type="entry name" value="SEPTATION PROTEIN SPOVG-RELATED"/>
    <property type="match status" value="1"/>
</dbReference>
<proteinExistence type="predicted"/>
<comment type="caution">
    <text evidence="4">The sequence shown here is derived from an EMBL/GenBank/DDBJ whole genome shotgun (WGS) entry which is preliminary data.</text>
</comment>
<dbReference type="Pfam" id="PF04026">
    <property type="entry name" value="SpoVG"/>
    <property type="match status" value="1"/>
</dbReference>
<evidence type="ECO:0000256" key="2">
    <source>
        <dbReference type="ARBA" id="ARBA00023210"/>
    </source>
</evidence>
<dbReference type="EMBL" id="ACIO01000065">
    <property type="protein sequence ID" value="EFD00856.1"/>
    <property type="molecule type" value="Genomic_DNA"/>
</dbReference>
<name>D3ABD3_9FIRM</name>
<evidence type="ECO:0000313" key="4">
    <source>
        <dbReference type="EMBL" id="EFD00856.1"/>
    </source>
</evidence>
<accession>D3ABD3</accession>
<dbReference type="InterPro" id="IPR007170">
    <property type="entry name" value="SpoVG"/>
</dbReference>
<keyword evidence="3" id="KW-0131">Cell cycle</keyword>
<organism evidence="4 5">
    <name type="scientific">Hungatella hathewayi DSM 13479</name>
    <dbReference type="NCBI Taxonomy" id="566550"/>
    <lineage>
        <taxon>Bacteria</taxon>
        <taxon>Bacillati</taxon>
        <taxon>Bacillota</taxon>
        <taxon>Clostridia</taxon>
        <taxon>Lachnospirales</taxon>
        <taxon>Lachnospiraceae</taxon>
        <taxon>Hungatella</taxon>
    </lineage>
</organism>
<evidence type="ECO:0000256" key="3">
    <source>
        <dbReference type="ARBA" id="ARBA00023306"/>
    </source>
</evidence>
<evidence type="ECO:0000313" key="5">
    <source>
        <dbReference type="Proteomes" id="UP000004968"/>
    </source>
</evidence>
<dbReference type="Gene3D" id="3.30.1120.40">
    <property type="entry name" value="Stage V sporulation protein G"/>
    <property type="match status" value="1"/>
</dbReference>
<evidence type="ECO:0000256" key="1">
    <source>
        <dbReference type="ARBA" id="ARBA00022618"/>
    </source>
</evidence>
<keyword evidence="2" id="KW-0717">Septation</keyword>
<dbReference type="GO" id="GO:0030435">
    <property type="term" value="P:sporulation resulting in formation of a cellular spore"/>
    <property type="evidence" value="ECO:0007669"/>
    <property type="project" value="InterPro"/>
</dbReference>
<dbReference type="AlphaFoldDB" id="D3ABD3"/>
<reference evidence="4 5" key="1">
    <citation type="submission" date="2010-01" db="EMBL/GenBank/DDBJ databases">
        <authorList>
            <person name="Weinstock G."/>
            <person name="Sodergren E."/>
            <person name="Clifton S."/>
            <person name="Fulton L."/>
            <person name="Fulton B."/>
            <person name="Courtney L."/>
            <person name="Fronick C."/>
            <person name="Harrison M."/>
            <person name="Strong C."/>
            <person name="Farmer C."/>
            <person name="Delahaunty K."/>
            <person name="Markovic C."/>
            <person name="Hall O."/>
            <person name="Minx P."/>
            <person name="Tomlinson C."/>
            <person name="Mitreva M."/>
            <person name="Nelson J."/>
            <person name="Hou S."/>
            <person name="Wollam A."/>
            <person name="Pepin K.H."/>
            <person name="Johnson M."/>
            <person name="Bhonagiri V."/>
            <person name="Nash W.E."/>
            <person name="Warren W."/>
            <person name="Chinwalla A."/>
            <person name="Mardis E.R."/>
            <person name="Wilson R.K."/>
        </authorList>
    </citation>
    <scope>NUCLEOTIDE SEQUENCE [LARGE SCALE GENOMIC DNA]</scope>
    <source>
        <strain evidence="4 5">DSM 13479</strain>
    </source>
</reference>